<sequence length="55" mass="6139">MPSPSPFPFALPCLAILFLSTSDIVLNWIPDVHMQDRTSGTCISRRMTPSNEDMT</sequence>
<feature type="signal peptide" evidence="1">
    <location>
        <begin position="1"/>
        <end position="22"/>
    </location>
</feature>
<dbReference type="RefSeq" id="XP_022583722.1">
    <property type="nucleotide sequence ID" value="XM_022722311.1"/>
</dbReference>
<evidence type="ECO:0008006" key="4">
    <source>
        <dbReference type="Google" id="ProtNLM"/>
    </source>
</evidence>
<evidence type="ECO:0000256" key="1">
    <source>
        <dbReference type="SAM" id="SignalP"/>
    </source>
</evidence>
<accession>A0A1L9SPM7</accession>
<dbReference type="VEuPathDB" id="FungiDB:ASPZODRAFT_129625"/>
<dbReference type="EMBL" id="KV878338">
    <property type="protein sequence ID" value="OJJ49212.1"/>
    <property type="molecule type" value="Genomic_DNA"/>
</dbReference>
<evidence type="ECO:0000313" key="2">
    <source>
        <dbReference type="EMBL" id="OJJ49212.1"/>
    </source>
</evidence>
<protein>
    <recommendedName>
        <fullName evidence="4">Ig-like domain-containing protein</fullName>
    </recommendedName>
</protein>
<keyword evidence="3" id="KW-1185">Reference proteome</keyword>
<proteinExistence type="predicted"/>
<dbReference type="Proteomes" id="UP000184188">
    <property type="component" value="Unassembled WGS sequence"/>
</dbReference>
<name>A0A1L9SPM7_9EURO</name>
<feature type="chain" id="PRO_5009887560" description="Ig-like domain-containing protein" evidence="1">
    <location>
        <begin position="23"/>
        <end position="55"/>
    </location>
</feature>
<reference evidence="3" key="1">
    <citation type="journal article" date="2017" name="Genome Biol.">
        <title>Comparative genomics reveals high biological diversity and specific adaptations in the industrially and medically important fungal genus Aspergillus.</title>
        <authorList>
            <person name="de Vries R.P."/>
            <person name="Riley R."/>
            <person name="Wiebenga A."/>
            <person name="Aguilar-Osorio G."/>
            <person name="Amillis S."/>
            <person name="Uchima C.A."/>
            <person name="Anderluh G."/>
            <person name="Asadollahi M."/>
            <person name="Askin M."/>
            <person name="Barry K."/>
            <person name="Battaglia E."/>
            <person name="Bayram O."/>
            <person name="Benocci T."/>
            <person name="Braus-Stromeyer S.A."/>
            <person name="Caldana C."/>
            <person name="Canovas D."/>
            <person name="Cerqueira G.C."/>
            <person name="Chen F."/>
            <person name="Chen W."/>
            <person name="Choi C."/>
            <person name="Clum A."/>
            <person name="Dos Santos R.A."/>
            <person name="Damasio A.R."/>
            <person name="Diallinas G."/>
            <person name="Emri T."/>
            <person name="Fekete E."/>
            <person name="Flipphi M."/>
            <person name="Freyberg S."/>
            <person name="Gallo A."/>
            <person name="Gournas C."/>
            <person name="Habgood R."/>
            <person name="Hainaut M."/>
            <person name="Harispe M.L."/>
            <person name="Henrissat B."/>
            <person name="Hilden K.S."/>
            <person name="Hope R."/>
            <person name="Hossain A."/>
            <person name="Karabika E."/>
            <person name="Karaffa L."/>
            <person name="Karanyi Z."/>
            <person name="Krasevec N."/>
            <person name="Kuo A."/>
            <person name="Kusch H."/>
            <person name="LaButti K."/>
            <person name="Lagendijk E.L."/>
            <person name="Lapidus A."/>
            <person name="Levasseur A."/>
            <person name="Lindquist E."/>
            <person name="Lipzen A."/>
            <person name="Logrieco A.F."/>
            <person name="MacCabe A."/>
            <person name="Maekelae M.R."/>
            <person name="Malavazi I."/>
            <person name="Melin P."/>
            <person name="Meyer V."/>
            <person name="Mielnichuk N."/>
            <person name="Miskei M."/>
            <person name="Molnar A.P."/>
            <person name="Mule G."/>
            <person name="Ngan C.Y."/>
            <person name="Orejas M."/>
            <person name="Orosz E."/>
            <person name="Ouedraogo J.P."/>
            <person name="Overkamp K.M."/>
            <person name="Park H.-S."/>
            <person name="Perrone G."/>
            <person name="Piumi F."/>
            <person name="Punt P.J."/>
            <person name="Ram A.F."/>
            <person name="Ramon A."/>
            <person name="Rauscher S."/>
            <person name="Record E."/>
            <person name="Riano-Pachon D.M."/>
            <person name="Robert V."/>
            <person name="Roehrig J."/>
            <person name="Ruller R."/>
            <person name="Salamov A."/>
            <person name="Salih N.S."/>
            <person name="Samson R.A."/>
            <person name="Sandor E."/>
            <person name="Sanguinetti M."/>
            <person name="Schuetze T."/>
            <person name="Sepcic K."/>
            <person name="Shelest E."/>
            <person name="Sherlock G."/>
            <person name="Sophianopoulou V."/>
            <person name="Squina F.M."/>
            <person name="Sun H."/>
            <person name="Susca A."/>
            <person name="Todd R.B."/>
            <person name="Tsang A."/>
            <person name="Unkles S.E."/>
            <person name="van de Wiele N."/>
            <person name="van Rossen-Uffink D."/>
            <person name="Oliveira J.V."/>
            <person name="Vesth T.C."/>
            <person name="Visser J."/>
            <person name="Yu J.-H."/>
            <person name="Zhou M."/>
            <person name="Andersen M.R."/>
            <person name="Archer D.B."/>
            <person name="Baker S.E."/>
            <person name="Benoit I."/>
            <person name="Brakhage A.A."/>
            <person name="Braus G.H."/>
            <person name="Fischer R."/>
            <person name="Frisvad J.C."/>
            <person name="Goldman G.H."/>
            <person name="Houbraken J."/>
            <person name="Oakley B."/>
            <person name="Pocsi I."/>
            <person name="Scazzocchio C."/>
            <person name="Seiboth B."/>
            <person name="vanKuyk P.A."/>
            <person name="Wortman J."/>
            <person name="Dyer P.S."/>
            <person name="Grigoriev I.V."/>
        </authorList>
    </citation>
    <scope>NUCLEOTIDE SEQUENCE [LARGE SCALE GENOMIC DNA]</scope>
    <source>
        <strain evidence="3">CBS 506.65</strain>
    </source>
</reference>
<organism evidence="2 3">
    <name type="scientific">Penicilliopsis zonata CBS 506.65</name>
    <dbReference type="NCBI Taxonomy" id="1073090"/>
    <lineage>
        <taxon>Eukaryota</taxon>
        <taxon>Fungi</taxon>
        <taxon>Dikarya</taxon>
        <taxon>Ascomycota</taxon>
        <taxon>Pezizomycotina</taxon>
        <taxon>Eurotiomycetes</taxon>
        <taxon>Eurotiomycetidae</taxon>
        <taxon>Eurotiales</taxon>
        <taxon>Aspergillaceae</taxon>
        <taxon>Penicilliopsis</taxon>
    </lineage>
</organism>
<keyword evidence="1" id="KW-0732">Signal</keyword>
<dbReference type="AlphaFoldDB" id="A0A1L9SPM7"/>
<gene>
    <name evidence="2" type="ORF">ASPZODRAFT_129625</name>
</gene>
<evidence type="ECO:0000313" key="3">
    <source>
        <dbReference type="Proteomes" id="UP000184188"/>
    </source>
</evidence>
<dbReference type="GeneID" id="34608776"/>